<evidence type="ECO:0000313" key="8">
    <source>
        <dbReference type="Proteomes" id="UP000015354"/>
    </source>
</evidence>
<evidence type="ECO:0000256" key="6">
    <source>
        <dbReference type="SAM" id="Phobius"/>
    </source>
</evidence>
<evidence type="ECO:0000256" key="4">
    <source>
        <dbReference type="ARBA" id="ARBA00023136"/>
    </source>
</evidence>
<keyword evidence="6" id="KW-0812">Transmembrane</keyword>
<evidence type="ECO:0008006" key="9">
    <source>
        <dbReference type="Google" id="ProtNLM"/>
    </source>
</evidence>
<keyword evidence="8" id="KW-1185">Reference proteome</keyword>
<evidence type="ECO:0000313" key="7">
    <source>
        <dbReference type="EMBL" id="EPY23196.1"/>
    </source>
</evidence>
<dbReference type="OrthoDB" id="240298at2759"/>
<keyword evidence="3" id="KW-0496">Mitochondrion</keyword>
<dbReference type="EMBL" id="ATMH01007823">
    <property type="protein sequence ID" value="EPY23196.1"/>
    <property type="molecule type" value="Genomic_DNA"/>
</dbReference>
<comment type="caution">
    <text evidence="7">The sequence shown here is derived from an EMBL/GenBank/DDBJ whole genome shotgun (WGS) entry which is preliminary data.</text>
</comment>
<evidence type="ECO:0000256" key="5">
    <source>
        <dbReference type="SAM" id="MobiDB-lite"/>
    </source>
</evidence>
<feature type="region of interest" description="Disordered" evidence="5">
    <location>
        <begin position="1003"/>
        <end position="1023"/>
    </location>
</feature>
<feature type="transmembrane region" description="Helical" evidence="6">
    <location>
        <begin position="167"/>
        <end position="189"/>
    </location>
</feature>
<keyword evidence="4 6" id="KW-0472">Membrane</keyword>
<reference evidence="7 8" key="1">
    <citation type="journal article" date="2013" name="PLoS ONE">
        <title>Predicting the Proteins of Angomonas deanei, Strigomonas culicis and Their Respective Endosymbionts Reveals New Aspects of the Trypanosomatidae Family.</title>
        <authorList>
            <person name="Motta M.C."/>
            <person name="Martins A.C."/>
            <person name="de Souza S.S."/>
            <person name="Catta-Preta C.M."/>
            <person name="Silva R."/>
            <person name="Klein C.C."/>
            <person name="de Almeida L.G."/>
            <person name="de Lima Cunha O."/>
            <person name="Ciapina L.P."/>
            <person name="Brocchi M."/>
            <person name="Colabardini A.C."/>
            <person name="de Araujo Lima B."/>
            <person name="Machado C.R."/>
            <person name="de Almeida Soares C.M."/>
            <person name="Probst C.M."/>
            <person name="de Menezes C.B."/>
            <person name="Thompson C.E."/>
            <person name="Bartholomeu D.C."/>
            <person name="Gradia D.F."/>
            <person name="Pavoni D.P."/>
            <person name="Grisard E.C."/>
            <person name="Fantinatti-Garboggini F."/>
            <person name="Marchini F.K."/>
            <person name="Rodrigues-Luiz G.F."/>
            <person name="Wagner G."/>
            <person name="Goldman G.H."/>
            <person name="Fietto J.L."/>
            <person name="Elias M.C."/>
            <person name="Goldman M.H."/>
            <person name="Sagot M.F."/>
            <person name="Pereira M."/>
            <person name="Stoco P.H."/>
            <person name="de Mendonca-Neto R.P."/>
            <person name="Teixeira S.M."/>
            <person name="Maciel T.E."/>
            <person name="de Oliveira Mendes T.A."/>
            <person name="Urmenyi T.P."/>
            <person name="de Souza W."/>
            <person name="Schenkman S."/>
            <person name="de Vasconcelos A.T."/>
        </authorList>
    </citation>
    <scope>NUCLEOTIDE SEQUENCE [LARGE SCALE GENOMIC DNA]</scope>
</reference>
<dbReference type="GO" id="GO:0001671">
    <property type="term" value="F:ATPase activator activity"/>
    <property type="evidence" value="ECO:0007669"/>
    <property type="project" value="TreeGrafter"/>
</dbReference>
<dbReference type="SUPFAM" id="SSF46565">
    <property type="entry name" value="Chaperone J-domain"/>
    <property type="match status" value="1"/>
</dbReference>
<feature type="compositionally biased region" description="Basic and acidic residues" evidence="5">
    <location>
        <begin position="38"/>
        <end position="64"/>
    </location>
</feature>
<dbReference type="Proteomes" id="UP000015354">
    <property type="component" value="Unassembled WGS sequence"/>
</dbReference>
<name>S9V8A0_9TRYP</name>
<keyword evidence="6" id="KW-1133">Transmembrane helix</keyword>
<feature type="region of interest" description="Disordered" evidence="5">
    <location>
        <begin position="1048"/>
        <end position="1071"/>
    </location>
</feature>
<dbReference type="PANTHER" id="PTHR12763:SF59">
    <property type="entry name" value="PROTEIN KINASE DOMAIN-CONTAINING PROTEIN"/>
    <property type="match status" value="1"/>
</dbReference>
<feature type="transmembrane region" description="Helical" evidence="6">
    <location>
        <begin position="195"/>
        <end position="217"/>
    </location>
</feature>
<feature type="compositionally biased region" description="Low complexity" evidence="5">
    <location>
        <begin position="24"/>
        <end position="37"/>
    </location>
</feature>
<feature type="region of interest" description="Disordered" evidence="5">
    <location>
        <begin position="1"/>
        <end position="74"/>
    </location>
</feature>
<comment type="subcellular location">
    <subcellularLocation>
        <location evidence="1">Mitochondrion inner membrane</location>
    </subcellularLocation>
</comment>
<evidence type="ECO:0000256" key="3">
    <source>
        <dbReference type="ARBA" id="ARBA00023128"/>
    </source>
</evidence>
<gene>
    <name evidence="7" type="ORF">STCU_07823</name>
</gene>
<evidence type="ECO:0000256" key="1">
    <source>
        <dbReference type="ARBA" id="ARBA00004273"/>
    </source>
</evidence>
<evidence type="ECO:0000256" key="2">
    <source>
        <dbReference type="ARBA" id="ARBA00022792"/>
    </source>
</evidence>
<dbReference type="GO" id="GO:0001405">
    <property type="term" value="C:PAM complex, Tim23 associated import motor"/>
    <property type="evidence" value="ECO:0007669"/>
    <property type="project" value="TreeGrafter"/>
</dbReference>
<proteinExistence type="predicted"/>
<dbReference type="PANTHER" id="PTHR12763">
    <property type="match status" value="1"/>
</dbReference>
<sequence length="1333" mass="149083">MSNTGSSGNPLLPPYSTKDERRAPPASRASAPGAPAASKEKEADADTTKAATRAEEGVRPERGVVARRQPPRHVQRHAAQLAALSHRRGFLQLTPMEQRIALGTGKVAISIADGLLSSSRLINPMISAALVVYGVVNIVQGYRHGELNRLGYQTTGTDVALRIGKEVGMMGVGFGIGAGVGALIAFSSIPVVGQLVLATVLSAVLGLCVGTLITRYVDRLFVRLQIRSQYKYPADEKGARRRFEELIAERHDLCNLDTCRVVQHYADYRVASGWESPNDIDDYRNSGGDTRFMPVSFQHFAIVQLERKWGFLRQRAACRKVFKALMLTHHPDRGGSASMAAQLKNDYEVYAFCNRWLEDCPILLSAEVDPEVGVSFEPQPNTRRRNPVSDFLRSLFRPATNSAMDADDLHQFGLLTVDGAGTASASNLRHLDDELAKAEGSFSEDSDSSEMSYQRSKLGLAIQQHSIKRVLSALQQTYQGVAEIATFAGLIRVYEQPAAWKELQQCVRLFNRMQSYVRVTTAMRKVQATHRAPAETTHCCGDFVWSNLPQAIEKREGMRKAIIAAVFTEQTNRQLESAMDLWRSGKQITENYFKQCGEGADRSTESASNILDTLMRIQQKLEELGQEEQEPWKDKVQAWAAQTSSPSGAMTLMDEIKNVGVTASTALAGEHARGVHASVTECCEKYFHSWKKTHETLVLMEDELQEVESDVRRLSAALEKGGAADHAARAREQDTLVQRAQDYNVKILLVQKQAAEVDQHIEELNDICLYYYPEFATQVEQLPSTCVMCIDEGAFLPRWIRFERERTAACYAQVELEVQGPIDAARCGRHTADDDQLYVFDLLQATYTNPMDGTMAPCWLKRYALQPTPEDVDAAARRAHRATQVQQVRQLLRYELRTAKACHSALLLHPTDAFYDVRMREIYFHLPRDSTQQRFGSIHDVQRRILPKGVQWLNDALQCLIDLHYSRTAHGDLGLSSFTYDEFGKTMLGFFAPLPSASQPLEEESMYLGGGGGDDGDSASSRAAREKDVIDFAGLLVSEVIPYLGGGGSTAAAGRRTPTPPPQDYETKQQDTRRIFQEVADRLLGKMEPRWSLVDARSFVRRCLQFDFENAERQYTFSKVVTYPVSWAFYRVTTPIVVTAEHRMHLKVSGTRRCQLFLNKNLSLWTTYWRCRRKMTLKRMGSFPQPQAVRQKKHLLPCSDDCEVNERYMWFACRDEEEVWSLCLNGFFLLSGDAFARLHFGVPEEGSSWGVVCRVAAGTVLEADVGVGGGGGLSPRSAQEAQESVWSHAAVRRCHLSTNAEELLVPSPWARCYPEFIAQLFDQEDARAQAPET</sequence>
<accession>S9V8A0</accession>
<dbReference type="InterPro" id="IPR036869">
    <property type="entry name" value="J_dom_sf"/>
</dbReference>
<keyword evidence="2" id="KW-0999">Mitochondrion inner membrane</keyword>
<dbReference type="GO" id="GO:0030150">
    <property type="term" value="P:protein import into mitochondrial matrix"/>
    <property type="evidence" value="ECO:0007669"/>
    <property type="project" value="TreeGrafter"/>
</dbReference>
<organism evidence="7 8">
    <name type="scientific">Strigomonas culicis</name>
    <dbReference type="NCBI Taxonomy" id="28005"/>
    <lineage>
        <taxon>Eukaryota</taxon>
        <taxon>Discoba</taxon>
        <taxon>Euglenozoa</taxon>
        <taxon>Kinetoplastea</taxon>
        <taxon>Metakinetoplastina</taxon>
        <taxon>Trypanosomatida</taxon>
        <taxon>Trypanosomatidae</taxon>
        <taxon>Strigomonadinae</taxon>
        <taxon>Strigomonas</taxon>
    </lineage>
</organism>
<protein>
    <recommendedName>
        <fullName evidence="9">J domain-containing protein</fullName>
    </recommendedName>
</protein>